<dbReference type="InterPro" id="IPR029021">
    <property type="entry name" value="Prot-tyrosine_phosphatase-like"/>
</dbReference>
<dbReference type="InterPro" id="IPR000387">
    <property type="entry name" value="Tyr_Pase_dom"/>
</dbReference>
<dbReference type="InterPro" id="IPR001339">
    <property type="entry name" value="mRNA_cap_enzyme_adenylation"/>
</dbReference>
<evidence type="ECO:0000259" key="12">
    <source>
        <dbReference type="PROSITE" id="PS50056"/>
    </source>
</evidence>
<feature type="compositionally biased region" description="Basic and acidic residues" evidence="11">
    <location>
        <begin position="359"/>
        <end position="369"/>
    </location>
</feature>
<dbReference type="CDD" id="cd07895">
    <property type="entry name" value="Adenylation_mRNA_capping"/>
    <property type="match status" value="1"/>
</dbReference>
<gene>
    <name evidence="13" type="ORF">QYM36_000788</name>
</gene>
<dbReference type="InterPro" id="IPR051029">
    <property type="entry name" value="mRNA_Capping_Enz/RNA_Phosphat"/>
</dbReference>
<dbReference type="GO" id="GO:0006370">
    <property type="term" value="P:7-methylguanosine mRNA capping"/>
    <property type="evidence" value="ECO:0007669"/>
    <property type="project" value="UniProtKB-KW"/>
</dbReference>
<feature type="region of interest" description="Disordered" evidence="11">
    <location>
        <begin position="352"/>
        <end position="374"/>
    </location>
</feature>
<protein>
    <recommendedName>
        <fullName evidence="2">mRNA guanylyltransferase</fullName>
        <ecNumber evidence="2">2.7.7.50</ecNumber>
    </recommendedName>
</protein>
<dbReference type="SUPFAM" id="SSF56091">
    <property type="entry name" value="DNA ligase/mRNA capping enzyme, catalytic domain"/>
    <property type="match status" value="1"/>
</dbReference>
<evidence type="ECO:0000256" key="7">
    <source>
        <dbReference type="ARBA" id="ARBA00023042"/>
    </source>
</evidence>
<feature type="compositionally biased region" description="Basic and acidic residues" evidence="11">
    <location>
        <begin position="192"/>
        <end position="204"/>
    </location>
</feature>
<keyword evidence="7" id="KW-0506">mRNA capping</keyword>
<dbReference type="PANTHER" id="PTHR10367">
    <property type="entry name" value="MRNA-CAPPING ENZYME"/>
    <property type="match status" value="1"/>
</dbReference>
<evidence type="ECO:0000256" key="11">
    <source>
        <dbReference type="SAM" id="MobiDB-lite"/>
    </source>
</evidence>
<dbReference type="InterPro" id="IPR000340">
    <property type="entry name" value="Dual-sp_phosphatase_cat-dom"/>
</dbReference>
<keyword evidence="8" id="KW-0342">GTP-binding</keyword>
<dbReference type="Pfam" id="PF01331">
    <property type="entry name" value="mRNA_cap_enzyme"/>
    <property type="match status" value="1"/>
</dbReference>
<feature type="domain" description="Tyrosine specific protein phosphatases" evidence="12">
    <location>
        <begin position="538"/>
        <end position="610"/>
    </location>
</feature>
<dbReference type="GO" id="GO:0005524">
    <property type="term" value="F:ATP binding"/>
    <property type="evidence" value="ECO:0007669"/>
    <property type="project" value="InterPro"/>
</dbReference>
<dbReference type="PROSITE" id="PS50056">
    <property type="entry name" value="TYR_PHOSPHATASE_2"/>
    <property type="match status" value="1"/>
</dbReference>
<keyword evidence="3" id="KW-0507">mRNA processing</keyword>
<reference evidence="13" key="1">
    <citation type="submission" date="2023-07" db="EMBL/GenBank/DDBJ databases">
        <title>Chromosome-level genome assembly of Artemia franciscana.</title>
        <authorList>
            <person name="Jo E."/>
        </authorList>
    </citation>
    <scope>NUCLEOTIDE SEQUENCE</scope>
    <source>
        <tissue evidence="13">Whole body</tissue>
    </source>
</reference>
<dbReference type="InterPro" id="IPR013846">
    <property type="entry name" value="mRNA_cap_enzyme_C"/>
</dbReference>
<keyword evidence="14" id="KW-1185">Reference proteome</keyword>
<dbReference type="Gene3D" id="2.40.50.140">
    <property type="entry name" value="Nucleic acid-binding proteins"/>
    <property type="match status" value="1"/>
</dbReference>
<keyword evidence="6" id="KW-0547">Nucleotide-binding</keyword>
<keyword evidence="5" id="KW-0548">Nucleotidyltransferase</keyword>
<organism evidence="13 14">
    <name type="scientific">Artemia franciscana</name>
    <name type="common">Brine shrimp</name>
    <name type="synonym">Artemia sanfranciscana</name>
    <dbReference type="NCBI Taxonomy" id="6661"/>
    <lineage>
        <taxon>Eukaryota</taxon>
        <taxon>Metazoa</taxon>
        <taxon>Ecdysozoa</taxon>
        <taxon>Arthropoda</taxon>
        <taxon>Crustacea</taxon>
        <taxon>Branchiopoda</taxon>
        <taxon>Anostraca</taxon>
        <taxon>Artemiidae</taxon>
        <taxon>Artemia</taxon>
    </lineage>
</organism>
<dbReference type="Gene3D" id="3.10.20.90">
    <property type="entry name" value="Phosphatidylinositol 3-kinase Catalytic Subunit, Chain A, domain 1"/>
    <property type="match status" value="1"/>
</dbReference>
<feature type="region of interest" description="Disordered" evidence="11">
    <location>
        <begin position="180"/>
        <end position="206"/>
    </location>
</feature>
<dbReference type="Proteomes" id="UP001187531">
    <property type="component" value="Unassembled WGS sequence"/>
</dbReference>
<dbReference type="InterPro" id="IPR016130">
    <property type="entry name" value="Tyr_Pase_AS"/>
</dbReference>
<dbReference type="InterPro" id="IPR012340">
    <property type="entry name" value="NA-bd_OB-fold"/>
</dbReference>
<evidence type="ECO:0000313" key="13">
    <source>
        <dbReference type="EMBL" id="KAK2726457.1"/>
    </source>
</evidence>
<feature type="region of interest" description="Disordered" evidence="11">
    <location>
        <begin position="408"/>
        <end position="428"/>
    </location>
</feature>
<proteinExistence type="predicted"/>
<dbReference type="SUPFAM" id="SSF52799">
    <property type="entry name" value="(Phosphotyrosine protein) phosphatases II"/>
    <property type="match status" value="1"/>
</dbReference>
<sequence length="987" mass="113057">MRQYHLLMNSAKLKMPEKPSLSCISRGKVEKNNHRTNKNSVSIVYNDSHVAGRQVENGRTLADYSIQKKSTLHRMQIKDTATSKNKTITAEATSKDTSEAWNDATLKKESHISSTNRVSQNLASLAPPESVKDLKQRNDPGNKAVNIKKRKVFDLSSQNLSVSAPVKVESLSARLRDEADANITKIKPPKKRSSEEIRDPENKAMKPKKRKICDSSFLNLSESAPVKAECVSSRLLDEPNVNLSKQSRKRLYGEMSGPGSMILSPKQKIFLNMSFDNLSASVPVNAGFSDEPRAKNLRLESHIKPPSEEMSDQGNKTVNTNKRNILDSSFQNLSKSAPVNAECVSAELLDEPDVNLSQESRKRPSEKMSDPGNKAVNLKKRKISSSNFENLRASVPVHAECISTQISEEPGEKVSKLEPSMSDPGSNLLNPKDPKWIRWIRSERCSREPIWNFIAFKTPLDTIYPIQESEKFTSKMLLDIAKLFKINDKQVKVGLLIDLTNADEDKFYDSSVIRESGILYKKIRCEGHSDAPSMEQYQEFKTLCDGFLDKNSTSAVAVHCTHGFNRTGFMIISYLVDKRVFVDKKFELEDYINLFRLKRPPGIIKDSYIFELQKRWEKKPFEPKGVKYVEGVVGVEAYNIKKKIAELCGWEKLSTFPGGQPVSLTQDNIEFLKKYKYQITWKADGTRFMMLIQGEKTYLCDRDYKIYEVSAKFYSNKMMNELKDTLLDGELVLDKWKDKKSDLELSRYNFLIYDIISHDGKNIGSLPFNMRLDCIRDDIIEPRTLAKKNNLIKTGLESFRITKKEYFKFEDSHKVFKGGSFFKQLTHDTDGLIFQPVDESYNCGQWLRLLKWKDVNTADFRLKIEEVRKYGQLPRKNGSLLVLEHGKEVNFLQNSVKLEREINWNNYDGKIIECCFDKTSYGESIWKFVRQRFDKSFPNSKQTVESVMHCIRNPVSEEYLKIFIQEIVKVSKESGRIESQIKPFGAG</sequence>
<comment type="caution">
    <text evidence="13">The sequence shown here is derived from an EMBL/GenBank/DDBJ whole genome shotgun (WGS) entry which is preliminary data.</text>
</comment>
<evidence type="ECO:0000256" key="1">
    <source>
        <dbReference type="ARBA" id="ARBA00004123"/>
    </source>
</evidence>
<dbReference type="GO" id="GO:0005634">
    <property type="term" value="C:nucleus"/>
    <property type="evidence" value="ECO:0007669"/>
    <property type="project" value="UniProtKB-SubCell"/>
</dbReference>
<evidence type="ECO:0000256" key="4">
    <source>
        <dbReference type="ARBA" id="ARBA00022679"/>
    </source>
</evidence>
<dbReference type="PROSITE" id="PS00383">
    <property type="entry name" value="TYR_PHOSPHATASE_1"/>
    <property type="match status" value="1"/>
</dbReference>
<feature type="compositionally biased region" description="Polar residues" evidence="11">
    <location>
        <begin position="112"/>
        <end position="123"/>
    </location>
</feature>
<evidence type="ECO:0000256" key="8">
    <source>
        <dbReference type="ARBA" id="ARBA00023134"/>
    </source>
</evidence>
<dbReference type="Gene3D" id="3.90.190.10">
    <property type="entry name" value="Protein tyrosine phosphatase superfamily"/>
    <property type="match status" value="1"/>
</dbReference>
<name>A0AA88IRP3_ARTSF</name>
<comment type="subcellular location">
    <subcellularLocation>
        <location evidence="1">Nucleus</location>
    </subcellularLocation>
</comment>
<evidence type="ECO:0000256" key="6">
    <source>
        <dbReference type="ARBA" id="ARBA00022741"/>
    </source>
</evidence>
<evidence type="ECO:0000256" key="2">
    <source>
        <dbReference type="ARBA" id="ARBA00012475"/>
    </source>
</evidence>
<dbReference type="PANTHER" id="PTHR10367:SF17">
    <property type="entry name" value="MRNA-CAPPING ENZYME"/>
    <property type="match status" value="1"/>
</dbReference>
<dbReference type="GO" id="GO:0005525">
    <property type="term" value="F:GTP binding"/>
    <property type="evidence" value="ECO:0007669"/>
    <property type="project" value="UniProtKB-KW"/>
</dbReference>
<evidence type="ECO:0000256" key="9">
    <source>
        <dbReference type="ARBA" id="ARBA00023242"/>
    </source>
</evidence>
<dbReference type="GO" id="GO:0004484">
    <property type="term" value="F:mRNA guanylyltransferase activity"/>
    <property type="evidence" value="ECO:0007669"/>
    <property type="project" value="UniProtKB-EC"/>
</dbReference>
<comment type="catalytic activity">
    <reaction evidence="10">
        <text>a 5'-end diphospho-ribonucleoside in mRNA + GTP + H(+) = a 5'-end (5'-triphosphoguanosine)-ribonucleoside in mRNA + diphosphate</text>
        <dbReference type="Rhea" id="RHEA:67012"/>
        <dbReference type="Rhea" id="RHEA-COMP:17165"/>
        <dbReference type="Rhea" id="RHEA-COMP:17166"/>
        <dbReference type="ChEBI" id="CHEBI:15378"/>
        <dbReference type="ChEBI" id="CHEBI:33019"/>
        <dbReference type="ChEBI" id="CHEBI:37565"/>
        <dbReference type="ChEBI" id="CHEBI:167616"/>
        <dbReference type="ChEBI" id="CHEBI:167617"/>
        <dbReference type="EC" id="2.7.7.50"/>
    </reaction>
    <physiologicalReaction direction="left-to-right" evidence="10">
        <dbReference type="Rhea" id="RHEA:67013"/>
    </physiologicalReaction>
</comment>
<keyword evidence="4" id="KW-0808">Transferase</keyword>
<dbReference type="Pfam" id="PF00782">
    <property type="entry name" value="DSPc"/>
    <property type="match status" value="1"/>
</dbReference>
<dbReference type="Gene3D" id="3.30.470.30">
    <property type="entry name" value="DNA ligase/mRNA capping enzyme"/>
    <property type="match status" value="1"/>
</dbReference>
<accession>A0AA88IRP3</accession>
<evidence type="ECO:0000256" key="10">
    <source>
        <dbReference type="ARBA" id="ARBA00044624"/>
    </source>
</evidence>
<evidence type="ECO:0000313" key="14">
    <source>
        <dbReference type="Proteomes" id="UP001187531"/>
    </source>
</evidence>
<evidence type="ECO:0000256" key="5">
    <source>
        <dbReference type="ARBA" id="ARBA00022695"/>
    </source>
</evidence>
<dbReference type="SUPFAM" id="SSF50249">
    <property type="entry name" value="Nucleic acid-binding proteins"/>
    <property type="match status" value="1"/>
</dbReference>
<dbReference type="EMBL" id="JAVRJZ010000002">
    <property type="protein sequence ID" value="KAK2726457.1"/>
    <property type="molecule type" value="Genomic_DNA"/>
</dbReference>
<feature type="region of interest" description="Disordered" evidence="11">
    <location>
        <begin position="111"/>
        <end position="142"/>
    </location>
</feature>
<dbReference type="AlphaFoldDB" id="A0AA88IRP3"/>
<dbReference type="EC" id="2.7.7.50" evidence="2"/>
<keyword evidence="9" id="KW-0539">Nucleus</keyword>
<feature type="compositionally biased region" description="Basic and acidic residues" evidence="11">
    <location>
        <begin position="130"/>
        <end position="140"/>
    </location>
</feature>
<dbReference type="Pfam" id="PF03919">
    <property type="entry name" value="mRNA_cap_C"/>
    <property type="match status" value="1"/>
</dbReference>
<evidence type="ECO:0000256" key="3">
    <source>
        <dbReference type="ARBA" id="ARBA00022664"/>
    </source>
</evidence>